<feature type="transmembrane region" description="Helical" evidence="6">
    <location>
        <begin position="47"/>
        <end position="66"/>
    </location>
</feature>
<feature type="domain" description="Rhodopsin" evidence="7">
    <location>
        <begin position="84"/>
        <end position="278"/>
    </location>
</feature>
<evidence type="ECO:0000256" key="3">
    <source>
        <dbReference type="ARBA" id="ARBA00022989"/>
    </source>
</evidence>
<protein>
    <recommendedName>
        <fullName evidence="7">Rhodopsin domain-containing protein</fullName>
    </recommendedName>
</protein>
<feature type="transmembrane region" description="Helical" evidence="6">
    <location>
        <begin position="98"/>
        <end position="122"/>
    </location>
</feature>
<evidence type="ECO:0000313" key="9">
    <source>
        <dbReference type="Proteomes" id="UP000275078"/>
    </source>
</evidence>
<evidence type="ECO:0000256" key="4">
    <source>
        <dbReference type="ARBA" id="ARBA00023136"/>
    </source>
</evidence>
<keyword evidence="2 6" id="KW-0812">Transmembrane</keyword>
<evidence type="ECO:0000313" key="8">
    <source>
        <dbReference type="EMBL" id="RPA85945.1"/>
    </source>
</evidence>
<accession>A0A3N4III5</accession>
<dbReference type="InterPro" id="IPR052337">
    <property type="entry name" value="SAT4-like"/>
</dbReference>
<dbReference type="GO" id="GO:0016020">
    <property type="term" value="C:membrane"/>
    <property type="evidence" value="ECO:0007669"/>
    <property type="project" value="UniProtKB-SubCell"/>
</dbReference>
<reference evidence="8 9" key="1">
    <citation type="journal article" date="2018" name="Nat. Ecol. Evol.">
        <title>Pezizomycetes genomes reveal the molecular basis of ectomycorrhizal truffle lifestyle.</title>
        <authorList>
            <person name="Murat C."/>
            <person name="Payen T."/>
            <person name="Noel B."/>
            <person name="Kuo A."/>
            <person name="Morin E."/>
            <person name="Chen J."/>
            <person name="Kohler A."/>
            <person name="Krizsan K."/>
            <person name="Balestrini R."/>
            <person name="Da Silva C."/>
            <person name="Montanini B."/>
            <person name="Hainaut M."/>
            <person name="Levati E."/>
            <person name="Barry K.W."/>
            <person name="Belfiori B."/>
            <person name="Cichocki N."/>
            <person name="Clum A."/>
            <person name="Dockter R.B."/>
            <person name="Fauchery L."/>
            <person name="Guy J."/>
            <person name="Iotti M."/>
            <person name="Le Tacon F."/>
            <person name="Lindquist E.A."/>
            <person name="Lipzen A."/>
            <person name="Malagnac F."/>
            <person name="Mello A."/>
            <person name="Molinier V."/>
            <person name="Miyauchi S."/>
            <person name="Poulain J."/>
            <person name="Riccioni C."/>
            <person name="Rubini A."/>
            <person name="Sitrit Y."/>
            <person name="Splivallo R."/>
            <person name="Traeger S."/>
            <person name="Wang M."/>
            <person name="Zifcakova L."/>
            <person name="Wipf D."/>
            <person name="Zambonelli A."/>
            <person name="Paolocci F."/>
            <person name="Nowrousian M."/>
            <person name="Ottonello S."/>
            <person name="Baldrian P."/>
            <person name="Spatafora J.W."/>
            <person name="Henrissat B."/>
            <person name="Nagy L.G."/>
            <person name="Aury J.M."/>
            <person name="Wincker P."/>
            <person name="Grigoriev I.V."/>
            <person name="Bonfante P."/>
            <person name="Martin F.M."/>
        </authorList>
    </citation>
    <scope>NUCLEOTIDE SEQUENCE [LARGE SCALE GENOMIC DNA]</scope>
    <source>
        <strain evidence="8 9">RN42</strain>
    </source>
</reference>
<keyword evidence="3 6" id="KW-1133">Transmembrane helix</keyword>
<proteinExistence type="inferred from homology"/>
<dbReference type="PANTHER" id="PTHR33048">
    <property type="entry name" value="PTH11-LIKE INTEGRAL MEMBRANE PROTEIN (AFU_ORTHOLOGUE AFUA_5G11245)"/>
    <property type="match status" value="1"/>
</dbReference>
<feature type="transmembrane region" description="Helical" evidence="6">
    <location>
        <begin position="134"/>
        <end position="157"/>
    </location>
</feature>
<comment type="similarity">
    <text evidence="5">Belongs to the SAT4 family.</text>
</comment>
<dbReference type="EMBL" id="ML119651">
    <property type="protein sequence ID" value="RPA85945.1"/>
    <property type="molecule type" value="Genomic_DNA"/>
</dbReference>
<feature type="transmembrane region" description="Helical" evidence="6">
    <location>
        <begin position="214"/>
        <end position="235"/>
    </location>
</feature>
<dbReference type="OrthoDB" id="5372266at2759"/>
<gene>
    <name evidence="8" type="ORF">BJ508DRAFT_358504</name>
</gene>
<evidence type="ECO:0000256" key="1">
    <source>
        <dbReference type="ARBA" id="ARBA00004141"/>
    </source>
</evidence>
<evidence type="ECO:0000256" key="6">
    <source>
        <dbReference type="SAM" id="Phobius"/>
    </source>
</evidence>
<keyword evidence="9" id="KW-1185">Reference proteome</keyword>
<evidence type="ECO:0000259" key="7">
    <source>
        <dbReference type="Pfam" id="PF20684"/>
    </source>
</evidence>
<evidence type="ECO:0000256" key="2">
    <source>
        <dbReference type="ARBA" id="ARBA00022692"/>
    </source>
</evidence>
<evidence type="ECO:0000256" key="5">
    <source>
        <dbReference type="ARBA" id="ARBA00038359"/>
    </source>
</evidence>
<organism evidence="8 9">
    <name type="scientific">Ascobolus immersus RN42</name>
    <dbReference type="NCBI Taxonomy" id="1160509"/>
    <lineage>
        <taxon>Eukaryota</taxon>
        <taxon>Fungi</taxon>
        <taxon>Dikarya</taxon>
        <taxon>Ascomycota</taxon>
        <taxon>Pezizomycotina</taxon>
        <taxon>Pezizomycetes</taxon>
        <taxon>Pezizales</taxon>
        <taxon>Ascobolaceae</taxon>
        <taxon>Ascobolus</taxon>
    </lineage>
</organism>
<dbReference type="Proteomes" id="UP000275078">
    <property type="component" value="Unassembled WGS sequence"/>
</dbReference>
<name>A0A3N4III5_ASCIM</name>
<comment type="subcellular location">
    <subcellularLocation>
        <location evidence="1">Membrane</location>
        <topology evidence="1">Multi-pass membrane protein</topology>
    </subcellularLocation>
</comment>
<sequence length="362" mass="40479">MGVKLEPTSFLALEWGVVVLVSALYAGRTAIIHRYTGRFTATDGSDIPLWGTFVLYMSTAACLTWYCTSVIRARKLPRDDVNAYYNLPEDEVVVQGKIWLFLKVMYIVATWLSRATFLTVYINVRKTLQRGAKWLLWATVGWCAIGTMVDVVLTLAWCQPISSNWRTDNTRCTPWNITTTTIHCIFALGGDILIMIVPIFILKKLKLQRSQRAAIAFVMFIGVFCCALAIMRFALIVFNARKKVSKNHTYEDLDLLVAVVECALLCIASTLPAYRLIFTVRRRASNAKRSASVGNAAAAGFGIMDNAKPLEKRSGIPDESLLESTLSELDMKEYEGTFHTIPQAGSRDMESESGLNIQRLTC</sequence>
<dbReference type="InterPro" id="IPR049326">
    <property type="entry name" value="Rhodopsin_dom_fungi"/>
</dbReference>
<feature type="transmembrane region" description="Helical" evidence="6">
    <location>
        <begin position="255"/>
        <end position="278"/>
    </location>
</feature>
<feature type="transmembrane region" description="Helical" evidence="6">
    <location>
        <begin position="12"/>
        <end position="35"/>
    </location>
</feature>
<feature type="transmembrane region" description="Helical" evidence="6">
    <location>
        <begin position="177"/>
        <end position="202"/>
    </location>
</feature>
<keyword evidence="4 6" id="KW-0472">Membrane</keyword>
<dbReference type="AlphaFoldDB" id="A0A3N4III5"/>
<dbReference type="PANTHER" id="PTHR33048:SF47">
    <property type="entry name" value="INTEGRAL MEMBRANE PROTEIN-RELATED"/>
    <property type="match status" value="1"/>
</dbReference>
<dbReference type="Pfam" id="PF20684">
    <property type="entry name" value="Fung_rhodopsin"/>
    <property type="match status" value="1"/>
</dbReference>